<dbReference type="InterPro" id="IPR051681">
    <property type="entry name" value="Ser/Thr_Kinases-Pseudokinases"/>
</dbReference>
<dbReference type="FunFam" id="1.10.510.10:FF:000476">
    <property type="entry name" value="PAS domain-containing protein tyrosine kinase family protein"/>
    <property type="match status" value="1"/>
</dbReference>
<evidence type="ECO:0000256" key="1">
    <source>
        <dbReference type="ARBA" id="ARBA00004370"/>
    </source>
</evidence>
<dbReference type="InterPro" id="IPR001245">
    <property type="entry name" value="Ser-Thr/Tyr_kinase_cat_dom"/>
</dbReference>
<comment type="catalytic activity">
    <reaction evidence="11">
        <text>L-seryl-[protein] + ATP = O-phospho-L-seryl-[protein] + ADP + H(+)</text>
        <dbReference type="Rhea" id="RHEA:17989"/>
        <dbReference type="Rhea" id="RHEA-COMP:9863"/>
        <dbReference type="Rhea" id="RHEA-COMP:11604"/>
        <dbReference type="ChEBI" id="CHEBI:15378"/>
        <dbReference type="ChEBI" id="CHEBI:29999"/>
        <dbReference type="ChEBI" id="CHEBI:30616"/>
        <dbReference type="ChEBI" id="CHEBI:83421"/>
        <dbReference type="ChEBI" id="CHEBI:456216"/>
        <dbReference type="EC" id="2.7.11.1"/>
    </reaction>
</comment>
<dbReference type="OrthoDB" id="339325at2759"/>
<dbReference type="Pfam" id="PF14381">
    <property type="entry name" value="EDR1_CTR1_ARMC3_pept"/>
    <property type="match status" value="1"/>
</dbReference>
<evidence type="ECO:0000256" key="6">
    <source>
        <dbReference type="ARBA" id="ARBA00022741"/>
    </source>
</evidence>
<keyword evidence="8 12" id="KW-0067">ATP-binding</keyword>
<organism evidence="15 16">
    <name type="scientific">Turnera subulata</name>
    <dbReference type="NCBI Taxonomy" id="218843"/>
    <lineage>
        <taxon>Eukaryota</taxon>
        <taxon>Viridiplantae</taxon>
        <taxon>Streptophyta</taxon>
        <taxon>Embryophyta</taxon>
        <taxon>Tracheophyta</taxon>
        <taxon>Spermatophyta</taxon>
        <taxon>Magnoliopsida</taxon>
        <taxon>eudicotyledons</taxon>
        <taxon>Gunneridae</taxon>
        <taxon>Pentapetalae</taxon>
        <taxon>rosids</taxon>
        <taxon>fabids</taxon>
        <taxon>Malpighiales</taxon>
        <taxon>Passifloraceae</taxon>
        <taxon>Turnera</taxon>
    </lineage>
</organism>
<sequence>MEYGWVGNGSETAITAASFGRSWAQQTEESYQLQLALALRVSSQAALANDPNLLDSCASNDTVSFSASSSSSASAAESMSHRFWVNGSLSYFDKIPDGFYVLHGVDPYTWTLCTDHRDIGQVPSLELLKALDPRADLSIRVVVVDTFRDQGLKELHKRVIGLCSSWIPPKDVIHQLADIVCNQMGGVAFTEEEAFGKCWKERCVALKNRLGSVVFPIGSLSVGLCVHRAVLFKVLADSINLPCRIAKGCKYCRRDVASSCLVRIGSEREYLVDLFGKPGALSQPDSSVNCLSSTLVSSPLSHPRFKPSQTAENFRLFAEHYFCDRESINIAFDDASSGYTFVQDDHISSRPSKDQKSHGPNSTVNTEKDSLVLISSSSFLSDAGSKHLFQDSIASGSIQPNGKTYTLPSVFSDPDPDTLNNLSFQETDQSIIRKSSSELQLEEEDMILPWNELVLKEKIGSGSFGTVFLADWRGSDVAVKILAEQDFHAEHFKEFLSEVAIMKRLRHPNIVLFMGAVIQPPNLSIVMEYLSRGSLHKILQRPNAKLILDEHRRLNMAYDVANGMNYLHQFRPPIIHRDLKSPNLLVDDTYTVKVCDFGLSRSKARTYLSSRTAAGTPEWMAPEVIRNDPSNEKSDVYSFGVILWELMTFQQPWKDLKQAQVIAVVGFMGHMLEIPSTVNPPVAALIKMCLAYDPSQRPSFSYIMGALQELIRNCKSQTGDTQVP</sequence>
<dbReference type="PROSITE" id="PS50011">
    <property type="entry name" value="PROTEIN_KINASE_DOM"/>
    <property type="match status" value="1"/>
</dbReference>
<comment type="similarity">
    <text evidence="2">Belongs to the protein kinase superfamily. TKL Ser/Thr protein kinase family. RAF subfamily.</text>
</comment>
<evidence type="ECO:0000256" key="13">
    <source>
        <dbReference type="SAM" id="MobiDB-lite"/>
    </source>
</evidence>
<evidence type="ECO:0000256" key="12">
    <source>
        <dbReference type="PROSITE-ProRule" id="PRU10141"/>
    </source>
</evidence>
<feature type="domain" description="Protein kinase" evidence="14">
    <location>
        <begin position="453"/>
        <end position="711"/>
    </location>
</feature>
<accession>A0A9Q0G7D0</accession>
<evidence type="ECO:0000256" key="10">
    <source>
        <dbReference type="ARBA" id="ARBA00047899"/>
    </source>
</evidence>
<dbReference type="Gene3D" id="3.30.200.20">
    <property type="entry name" value="Phosphorylase Kinase, domain 1"/>
    <property type="match status" value="1"/>
</dbReference>
<dbReference type="PRINTS" id="PR00109">
    <property type="entry name" value="TYRKINASE"/>
</dbReference>
<dbReference type="InterPro" id="IPR011009">
    <property type="entry name" value="Kinase-like_dom_sf"/>
</dbReference>
<proteinExistence type="inferred from homology"/>
<dbReference type="CDD" id="cd13999">
    <property type="entry name" value="STKc_MAP3K-like"/>
    <property type="match status" value="1"/>
</dbReference>
<dbReference type="InterPro" id="IPR055164">
    <property type="entry name" value="EDR1/CTR1/ARMC3-like_pept-like"/>
</dbReference>
<keyword evidence="7" id="KW-0418">Kinase</keyword>
<dbReference type="GO" id="GO:0004674">
    <property type="term" value="F:protein serine/threonine kinase activity"/>
    <property type="evidence" value="ECO:0007669"/>
    <property type="project" value="UniProtKB-KW"/>
</dbReference>
<dbReference type="SMART" id="SM00220">
    <property type="entry name" value="S_TKc"/>
    <property type="match status" value="1"/>
</dbReference>
<dbReference type="Proteomes" id="UP001141552">
    <property type="component" value="Unassembled WGS sequence"/>
</dbReference>
<dbReference type="InterPro" id="IPR017441">
    <property type="entry name" value="Protein_kinase_ATP_BS"/>
</dbReference>
<dbReference type="EC" id="2.7.11.1" evidence="3"/>
<keyword evidence="4" id="KW-0723">Serine/threonine-protein kinase</keyword>
<evidence type="ECO:0000256" key="7">
    <source>
        <dbReference type="ARBA" id="ARBA00022777"/>
    </source>
</evidence>
<evidence type="ECO:0000256" key="9">
    <source>
        <dbReference type="ARBA" id="ARBA00023136"/>
    </source>
</evidence>
<dbReference type="PROSITE" id="PS00108">
    <property type="entry name" value="PROTEIN_KINASE_ST"/>
    <property type="match status" value="1"/>
</dbReference>
<feature type="compositionally biased region" description="Basic and acidic residues" evidence="13">
    <location>
        <begin position="344"/>
        <end position="357"/>
    </location>
</feature>
<feature type="region of interest" description="Disordered" evidence="13">
    <location>
        <begin position="344"/>
        <end position="367"/>
    </location>
</feature>
<name>A0A9Q0G7D0_9ROSI</name>
<comment type="subcellular location">
    <subcellularLocation>
        <location evidence="1">Membrane</location>
    </subcellularLocation>
</comment>
<keyword evidence="9" id="KW-0472">Membrane</keyword>
<dbReference type="GO" id="GO:0016020">
    <property type="term" value="C:membrane"/>
    <property type="evidence" value="ECO:0007669"/>
    <property type="project" value="UniProtKB-SubCell"/>
</dbReference>
<keyword evidence="16" id="KW-1185">Reference proteome</keyword>
<dbReference type="FunFam" id="3.30.200.20:FF:000060">
    <property type="entry name" value="Serine/threonine-protein kinase isoform 1"/>
    <property type="match status" value="1"/>
</dbReference>
<dbReference type="AlphaFoldDB" id="A0A9Q0G7D0"/>
<comment type="catalytic activity">
    <reaction evidence="10">
        <text>L-threonyl-[protein] + ATP = O-phospho-L-threonyl-[protein] + ADP + H(+)</text>
        <dbReference type="Rhea" id="RHEA:46608"/>
        <dbReference type="Rhea" id="RHEA-COMP:11060"/>
        <dbReference type="Rhea" id="RHEA-COMP:11605"/>
        <dbReference type="ChEBI" id="CHEBI:15378"/>
        <dbReference type="ChEBI" id="CHEBI:30013"/>
        <dbReference type="ChEBI" id="CHEBI:30616"/>
        <dbReference type="ChEBI" id="CHEBI:61977"/>
        <dbReference type="ChEBI" id="CHEBI:456216"/>
        <dbReference type="EC" id="2.7.11.1"/>
    </reaction>
</comment>
<evidence type="ECO:0000256" key="2">
    <source>
        <dbReference type="ARBA" id="ARBA00010507"/>
    </source>
</evidence>
<dbReference type="GO" id="GO:0005524">
    <property type="term" value="F:ATP binding"/>
    <property type="evidence" value="ECO:0007669"/>
    <property type="project" value="UniProtKB-UniRule"/>
</dbReference>
<evidence type="ECO:0000313" key="15">
    <source>
        <dbReference type="EMBL" id="KAJ4843770.1"/>
    </source>
</evidence>
<dbReference type="PANTHER" id="PTHR44329">
    <property type="entry name" value="SERINE/THREONINE-PROTEIN KINASE TNNI3K-RELATED"/>
    <property type="match status" value="1"/>
</dbReference>
<comment type="caution">
    <text evidence="15">The sequence shown here is derived from an EMBL/GenBank/DDBJ whole genome shotgun (WGS) entry which is preliminary data.</text>
</comment>
<reference evidence="15" key="2">
    <citation type="journal article" date="2023" name="Plants (Basel)">
        <title>Annotation of the Turnera subulata (Passifloraceae) Draft Genome Reveals the S-Locus Evolved after the Divergence of Turneroideae from Passifloroideae in a Stepwise Manner.</title>
        <authorList>
            <person name="Henning P.M."/>
            <person name="Roalson E.H."/>
            <person name="Mir W."/>
            <person name="McCubbin A.G."/>
            <person name="Shore J.S."/>
        </authorList>
    </citation>
    <scope>NUCLEOTIDE SEQUENCE</scope>
    <source>
        <strain evidence="15">F60SS</strain>
    </source>
</reference>
<evidence type="ECO:0000256" key="4">
    <source>
        <dbReference type="ARBA" id="ARBA00022527"/>
    </source>
</evidence>
<evidence type="ECO:0000256" key="11">
    <source>
        <dbReference type="ARBA" id="ARBA00048679"/>
    </source>
</evidence>
<dbReference type="EMBL" id="JAKUCV010002146">
    <property type="protein sequence ID" value="KAJ4843770.1"/>
    <property type="molecule type" value="Genomic_DNA"/>
</dbReference>
<dbReference type="PROSITE" id="PS00107">
    <property type="entry name" value="PROTEIN_KINASE_ATP"/>
    <property type="match status" value="1"/>
</dbReference>
<dbReference type="Pfam" id="PF07714">
    <property type="entry name" value="PK_Tyr_Ser-Thr"/>
    <property type="match status" value="1"/>
</dbReference>
<evidence type="ECO:0000256" key="3">
    <source>
        <dbReference type="ARBA" id="ARBA00012513"/>
    </source>
</evidence>
<dbReference type="SUPFAM" id="SSF56112">
    <property type="entry name" value="Protein kinase-like (PK-like)"/>
    <property type="match status" value="1"/>
</dbReference>
<evidence type="ECO:0000256" key="5">
    <source>
        <dbReference type="ARBA" id="ARBA00022679"/>
    </source>
</evidence>
<keyword evidence="5" id="KW-0808">Transferase</keyword>
<keyword evidence="6 12" id="KW-0547">Nucleotide-binding</keyword>
<evidence type="ECO:0000313" key="16">
    <source>
        <dbReference type="Proteomes" id="UP001141552"/>
    </source>
</evidence>
<dbReference type="PANTHER" id="PTHR44329:SF204">
    <property type="entry name" value="PROTEIN KINASE DOMAIN-CONTAINING PROTEIN"/>
    <property type="match status" value="1"/>
</dbReference>
<protein>
    <recommendedName>
        <fullName evidence="3">non-specific serine/threonine protein kinase</fullName>
        <ecNumber evidence="3">2.7.11.1</ecNumber>
    </recommendedName>
</protein>
<dbReference type="InterPro" id="IPR000719">
    <property type="entry name" value="Prot_kinase_dom"/>
</dbReference>
<evidence type="ECO:0000259" key="14">
    <source>
        <dbReference type="PROSITE" id="PS50011"/>
    </source>
</evidence>
<evidence type="ECO:0000256" key="8">
    <source>
        <dbReference type="ARBA" id="ARBA00022840"/>
    </source>
</evidence>
<dbReference type="InterPro" id="IPR008271">
    <property type="entry name" value="Ser/Thr_kinase_AS"/>
</dbReference>
<reference evidence="15" key="1">
    <citation type="submission" date="2022-02" db="EMBL/GenBank/DDBJ databases">
        <authorList>
            <person name="Henning P.M."/>
            <person name="McCubbin A.G."/>
            <person name="Shore J.S."/>
        </authorList>
    </citation>
    <scope>NUCLEOTIDE SEQUENCE</scope>
    <source>
        <strain evidence="15">F60SS</strain>
        <tissue evidence="15">Leaves</tissue>
    </source>
</reference>
<dbReference type="Gene3D" id="1.10.510.10">
    <property type="entry name" value="Transferase(Phosphotransferase) domain 1"/>
    <property type="match status" value="1"/>
</dbReference>
<feature type="binding site" evidence="12">
    <location>
        <position position="480"/>
    </location>
    <ligand>
        <name>ATP</name>
        <dbReference type="ChEBI" id="CHEBI:30616"/>
    </ligand>
</feature>
<gene>
    <name evidence="15" type="ORF">Tsubulata_034607</name>
</gene>